<evidence type="ECO:0000256" key="2">
    <source>
        <dbReference type="SAM" id="Phobius"/>
    </source>
</evidence>
<proteinExistence type="predicted"/>
<dbReference type="PANTHER" id="PTHR13018:SF5">
    <property type="entry name" value="RE44586P"/>
    <property type="match status" value="1"/>
</dbReference>
<reference evidence="3 4" key="1">
    <citation type="submission" date="2023-08" db="EMBL/GenBank/DDBJ databases">
        <title>Black Yeasts Isolated from many extreme environments.</title>
        <authorList>
            <person name="Coleine C."/>
            <person name="Stajich J.E."/>
            <person name="Selbmann L."/>
        </authorList>
    </citation>
    <scope>NUCLEOTIDE SEQUENCE [LARGE SCALE GENOMIC DNA]</scope>
    <source>
        <strain evidence="3 4">CCFEE 536</strain>
    </source>
</reference>
<feature type="transmembrane region" description="Helical" evidence="2">
    <location>
        <begin position="42"/>
        <end position="60"/>
    </location>
</feature>
<sequence length="130" mass="14606">MDHRQHSTGRGWTMICDRVIVGLIVFQLTTAGQLALKGAVKRSVLIVPLLIATVWFSIVYSRTYKPLMKYIALRSVRKAEHSDLGHADEDAPADADLADRRYNSETRNGQTVDESRERGLRFINPSLIAP</sequence>
<feature type="region of interest" description="Disordered" evidence="1">
    <location>
        <begin position="82"/>
        <end position="114"/>
    </location>
</feature>
<protein>
    <submittedName>
        <fullName evidence="3">Uncharacterized protein</fullName>
    </submittedName>
</protein>
<feature type="transmembrane region" description="Helical" evidence="2">
    <location>
        <begin position="12"/>
        <end position="36"/>
    </location>
</feature>
<dbReference type="PANTHER" id="PTHR13018">
    <property type="entry name" value="PROBABLE MEMBRANE PROTEIN DUF221-RELATED"/>
    <property type="match status" value="1"/>
</dbReference>
<organism evidence="3 4">
    <name type="scientific">Cryomyces antarcticus</name>
    <dbReference type="NCBI Taxonomy" id="329879"/>
    <lineage>
        <taxon>Eukaryota</taxon>
        <taxon>Fungi</taxon>
        <taxon>Dikarya</taxon>
        <taxon>Ascomycota</taxon>
        <taxon>Pezizomycotina</taxon>
        <taxon>Dothideomycetes</taxon>
        <taxon>Dothideomycetes incertae sedis</taxon>
        <taxon>Cryomyces</taxon>
    </lineage>
</organism>
<keyword evidence="4" id="KW-1185">Reference proteome</keyword>
<dbReference type="InterPro" id="IPR045122">
    <property type="entry name" value="Csc1-like"/>
</dbReference>
<keyword evidence="2" id="KW-0472">Membrane</keyword>
<evidence type="ECO:0000313" key="3">
    <source>
        <dbReference type="EMBL" id="KAK5276515.1"/>
    </source>
</evidence>
<gene>
    <name evidence="3" type="ORF">LTR16_011081</name>
</gene>
<keyword evidence="2" id="KW-0812">Transmembrane</keyword>
<evidence type="ECO:0000313" key="4">
    <source>
        <dbReference type="Proteomes" id="UP001357485"/>
    </source>
</evidence>
<accession>A0ABR0M1N5</accession>
<comment type="caution">
    <text evidence="3">The sequence shown here is derived from an EMBL/GenBank/DDBJ whole genome shotgun (WGS) entry which is preliminary data.</text>
</comment>
<feature type="non-terminal residue" evidence="3">
    <location>
        <position position="130"/>
    </location>
</feature>
<name>A0ABR0M1N5_9PEZI</name>
<dbReference type="Proteomes" id="UP001357485">
    <property type="component" value="Unassembled WGS sequence"/>
</dbReference>
<keyword evidence="2" id="KW-1133">Transmembrane helix</keyword>
<dbReference type="EMBL" id="JAVRRA010003341">
    <property type="protein sequence ID" value="KAK5276515.1"/>
    <property type="molecule type" value="Genomic_DNA"/>
</dbReference>
<evidence type="ECO:0000256" key="1">
    <source>
        <dbReference type="SAM" id="MobiDB-lite"/>
    </source>
</evidence>